<accession>A4IKL0</accession>
<organism evidence="1 2">
    <name type="scientific">Geobacillus thermodenitrificans (strain NG80-2)</name>
    <dbReference type="NCBI Taxonomy" id="420246"/>
    <lineage>
        <taxon>Bacteria</taxon>
        <taxon>Bacillati</taxon>
        <taxon>Bacillota</taxon>
        <taxon>Bacilli</taxon>
        <taxon>Bacillales</taxon>
        <taxon>Anoxybacillaceae</taxon>
        <taxon>Geobacillus</taxon>
    </lineage>
</organism>
<dbReference type="eggNOG" id="COG0067">
    <property type="taxonomic scope" value="Bacteria"/>
</dbReference>
<sequence length="367" mass="40639">MTGADGRTPSRPRLVYMEQHTHRSPNAAEQRGAFLLAAVEKRDIPTNEHVQSVLGALAQWGHPAKGNVIIQLDIPRKLWMEKLANAGQNPEIATNDHFIVGHVHISRSADADPIRVHLRQLCKQFGFVLLFESIRPSSDGNTLFLQIAMLPRDVFSLSDRLFRLMAAMERDSNVRVASLSHTHVVYQADTLAQLLREPDVSHPFLASTATFAYVRQAGAPLCYKRLGSAGMLVHSAKTSISAVETLIYIDGYSLLEAVGLAFMPNKAKQNGLSPLEQPYVLFAACSEQEAIWIANTAESLWKMDTPSRVFITSKPYGDTAKSLTPGQPLALIRSAAGQTQWLDGTRFYQEMNTRLSNRRTANSKTAF</sequence>
<evidence type="ECO:0000313" key="1">
    <source>
        <dbReference type="EMBL" id="ABO65864.1"/>
    </source>
</evidence>
<gene>
    <name evidence="1" type="ordered locus">GTNG_0482</name>
</gene>
<dbReference type="AlphaFoldDB" id="A4IKL0"/>
<protein>
    <submittedName>
        <fullName evidence="1">Glutamate synthase</fullName>
    </submittedName>
</protein>
<dbReference type="HOGENOM" id="CLU_789315_0_0_9"/>
<evidence type="ECO:0000313" key="2">
    <source>
        <dbReference type="Proteomes" id="UP000001578"/>
    </source>
</evidence>
<reference evidence="1 2" key="1">
    <citation type="journal article" date="2007" name="Proc. Natl. Acad. Sci. U.S.A.">
        <title>Genome and proteome of long-chain alkane degrading Geobacillus thermodenitrificans NG80-2 isolated from a deep-subsurface oil reservoir.</title>
        <authorList>
            <person name="Feng L."/>
            <person name="Wang W."/>
            <person name="Cheng J."/>
            <person name="Ren Y."/>
            <person name="Zhao G."/>
            <person name="Gao C."/>
            <person name="Tang Y."/>
            <person name="Liu X."/>
            <person name="Han W."/>
            <person name="Peng X."/>
            <person name="Liu R."/>
            <person name="Wang L."/>
        </authorList>
    </citation>
    <scope>NUCLEOTIDE SEQUENCE [LARGE SCALE GENOMIC DNA]</scope>
    <source>
        <strain evidence="1 2">NG80-2</strain>
    </source>
</reference>
<dbReference type="Proteomes" id="UP000001578">
    <property type="component" value="Chromosome"/>
</dbReference>
<proteinExistence type="predicted"/>
<dbReference type="EMBL" id="CP000557">
    <property type="protein sequence ID" value="ABO65864.1"/>
    <property type="molecule type" value="Genomic_DNA"/>
</dbReference>
<name>A4IKL0_GEOTN</name>
<dbReference type="KEGG" id="gtn:GTNG_0482"/>